<dbReference type="Proteomes" id="UP001201812">
    <property type="component" value="Unassembled WGS sequence"/>
</dbReference>
<dbReference type="PROSITE" id="PS50188">
    <property type="entry name" value="B302_SPRY"/>
    <property type="match status" value="1"/>
</dbReference>
<gene>
    <name evidence="3" type="ORF">DdX_15455</name>
</gene>
<dbReference type="SUPFAM" id="SSF49899">
    <property type="entry name" value="Concanavalin A-like lectins/glucanases"/>
    <property type="match status" value="1"/>
</dbReference>
<dbReference type="PANTHER" id="PTHR20951">
    <property type="entry name" value="C13ORF1 PROTEIN-RELATED"/>
    <property type="match status" value="1"/>
</dbReference>
<dbReference type="AlphaFoldDB" id="A0AAD4QUQ3"/>
<evidence type="ECO:0000259" key="2">
    <source>
        <dbReference type="PROSITE" id="PS50188"/>
    </source>
</evidence>
<dbReference type="PANTHER" id="PTHR20951:SF2">
    <property type="entry name" value="SPRY DOMAIN-CONTAINING PROTEIN 7"/>
    <property type="match status" value="1"/>
</dbReference>
<dbReference type="InterPro" id="IPR043136">
    <property type="entry name" value="B30.2/SPRY_sf"/>
</dbReference>
<evidence type="ECO:0000256" key="1">
    <source>
        <dbReference type="ARBA" id="ARBA00021772"/>
    </source>
</evidence>
<keyword evidence="4" id="KW-1185">Reference proteome</keyword>
<reference evidence="3" key="1">
    <citation type="submission" date="2022-01" db="EMBL/GenBank/DDBJ databases">
        <title>Genome Sequence Resource for Two Populations of Ditylenchus destructor, the Migratory Endoparasitic Phytonematode.</title>
        <authorList>
            <person name="Zhang H."/>
            <person name="Lin R."/>
            <person name="Xie B."/>
        </authorList>
    </citation>
    <scope>NUCLEOTIDE SEQUENCE</scope>
    <source>
        <strain evidence="3">BazhouSP</strain>
    </source>
</reference>
<name>A0AAD4QUQ3_9BILA</name>
<evidence type="ECO:0000313" key="4">
    <source>
        <dbReference type="Proteomes" id="UP001201812"/>
    </source>
</evidence>
<dbReference type="Pfam" id="PF00622">
    <property type="entry name" value="SPRY"/>
    <property type="match status" value="1"/>
</dbReference>
<dbReference type="InterPro" id="IPR035766">
    <property type="entry name" value="SPRYD7"/>
</dbReference>
<sequence length="199" mass="21857">MQGCFPFRMCLECLQGPSFTATQSYAHLRDEVHNVKLDHQQAGPDVVLLKAGLRICGSGGVLATAPIVQNKAYFQVHIQQSGTWGIGLATRAADLTKAPVTKNAWILNNEGSLMAENELVSKMDAPFQEGDTIGVAFDHVELKFFKEDQPIPLSISNVKGQVYPVVYVDDNAILDVKFNSFLTKTPAGYEEIMIEQTLL</sequence>
<feature type="domain" description="B30.2/SPRY" evidence="2">
    <location>
        <begin position="1"/>
        <end position="185"/>
    </location>
</feature>
<comment type="caution">
    <text evidence="3">The sequence shown here is derived from an EMBL/GenBank/DDBJ whole genome shotgun (WGS) entry which is preliminary data.</text>
</comment>
<dbReference type="SMART" id="SM00449">
    <property type="entry name" value="SPRY"/>
    <property type="match status" value="1"/>
</dbReference>
<dbReference type="EMBL" id="JAKKPZ010000098">
    <property type="protein sequence ID" value="KAI1702444.1"/>
    <property type="molecule type" value="Genomic_DNA"/>
</dbReference>
<dbReference type="InterPro" id="IPR001870">
    <property type="entry name" value="B30.2/SPRY"/>
</dbReference>
<dbReference type="Gene3D" id="2.60.120.920">
    <property type="match status" value="1"/>
</dbReference>
<proteinExistence type="predicted"/>
<dbReference type="CDD" id="cd12880">
    <property type="entry name" value="SPRYD7"/>
    <property type="match status" value="1"/>
</dbReference>
<evidence type="ECO:0000313" key="3">
    <source>
        <dbReference type="EMBL" id="KAI1702444.1"/>
    </source>
</evidence>
<organism evidence="3 4">
    <name type="scientific">Ditylenchus destructor</name>
    <dbReference type="NCBI Taxonomy" id="166010"/>
    <lineage>
        <taxon>Eukaryota</taxon>
        <taxon>Metazoa</taxon>
        <taxon>Ecdysozoa</taxon>
        <taxon>Nematoda</taxon>
        <taxon>Chromadorea</taxon>
        <taxon>Rhabditida</taxon>
        <taxon>Tylenchina</taxon>
        <taxon>Tylenchomorpha</taxon>
        <taxon>Sphaerularioidea</taxon>
        <taxon>Anguinidae</taxon>
        <taxon>Anguininae</taxon>
        <taxon>Ditylenchus</taxon>
    </lineage>
</organism>
<protein>
    <recommendedName>
        <fullName evidence="1">SPRY domain-containing protein 7</fullName>
    </recommendedName>
</protein>
<dbReference type="InterPro" id="IPR013320">
    <property type="entry name" value="ConA-like_dom_sf"/>
</dbReference>
<dbReference type="InterPro" id="IPR003877">
    <property type="entry name" value="SPRY_dom"/>
</dbReference>
<accession>A0AAD4QUQ3</accession>